<dbReference type="PANTHER" id="PTHR46156">
    <property type="entry name" value="CCCH ZINGC FINGER"/>
    <property type="match status" value="1"/>
</dbReference>
<evidence type="ECO:0000256" key="6">
    <source>
        <dbReference type="SAM" id="MobiDB-lite"/>
    </source>
</evidence>
<evidence type="ECO:0000256" key="5">
    <source>
        <dbReference type="PROSITE-ProRule" id="PRU00723"/>
    </source>
</evidence>
<gene>
    <name evidence="8" type="ORF">B7463_g11818</name>
</gene>
<feature type="region of interest" description="Disordered" evidence="6">
    <location>
        <begin position="444"/>
        <end position="507"/>
    </location>
</feature>
<dbReference type="Proteomes" id="UP000258309">
    <property type="component" value="Unassembled WGS sequence"/>
</dbReference>
<dbReference type="FunFam" id="4.10.1000.10:FF:000022">
    <property type="entry name" value="Zinc finger CCCH domain-containing protein 7"/>
    <property type="match status" value="1"/>
</dbReference>
<dbReference type="PANTHER" id="PTHR46156:SF1">
    <property type="entry name" value="ZINC FINGER CCCH DOMAIN-CONTAINING PROTEIN 3"/>
    <property type="match status" value="1"/>
</dbReference>
<feature type="zinc finger region" description="C3H1-type" evidence="5">
    <location>
        <begin position="388"/>
        <end position="416"/>
    </location>
</feature>
<name>A0A3E2GTM3_SCYLI</name>
<dbReference type="Gene3D" id="6.10.250.3220">
    <property type="match status" value="2"/>
</dbReference>
<dbReference type="PROSITE" id="PS50103">
    <property type="entry name" value="ZF_C3H1"/>
    <property type="match status" value="4"/>
</dbReference>
<feature type="zinc finger region" description="C3H1-type" evidence="5">
    <location>
        <begin position="361"/>
        <end position="387"/>
    </location>
</feature>
<feature type="zinc finger region" description="C3H1-type" evidence="5">
    <location>
        <begin position="337"/>
        <end position="360"/>
    </location>
</feature>
<keyword evidence="4 5" id="KW-0862">Zinc</keyword>
<feature type="domain" description="C3H1-type" evidence="7">
    <location>
        <begin position="305"/>
        <end position="333"/>
    </location>
</feature>
<feature type="domain" description="C3H1-type" evidence="7">
    <location>
        <begin position="388"/>
        <end position="416"/>
    </location>
</feature>
<evidence type="ECO:0000313" key="9">
    <source>
        <dbReference type="Proteomes" id="UP000258309"/>
    </source>
</evidence>
<dbReference type="Gene3D" id="4.10.1000.10">
    <property type="entry name" value="Zinc finger, CCCH-type"/>
    <property type="match status" value="1"/>
</dbReference>
<feature type="compositionally biased region" description="Low complexity" evidence="6">
    <location>
        <begin position="76"/>
        <end position="89"/>
    </location>
</feature>
<reference evidence="8 9" key="1">
    <citation type="submission" date="2018-05" db="EMBL/GenBank/DDBJ databases">
        <title>Draft genome sequence of Scytalidium lignicola DSM 105466, a ubiquitous saprotrophic fungus.</title>
        <authorList>
            <person name="Buettner E."/>
            <person name="Gebauer A.M."/>
            <person name="Hofrichter M."/>
            <person name="Liers C."/>
            <person name="Kellner H."/>
        </authorList>
    </citation>
    <scope>NUCLEOTIDE SEQUENCE [LARGE SCALE GENOMIC DNA]</scope>
    <source>
        <strain evidence="8 9">DSM 105466</strain>
    </source>
</reference>
<feature type="compositionally biased region" description="Acidic residues" evidence="6">
    <location>
        <begin position="452"/>
        <end position="487"/>
    </location>
</feature>
<dbReference type="SUPFAM" id="SSF90229">
    <property type="entry name" value="CCCH zinc finger"/>
    <property type="match status" value="3"/>
</dbReference>
<dbReference type="STRING" id="5539.A0A3E2GTM3"/>
<dbReference type="InterPro" id="IPR000571">
    <property type="entry name" value="Znf_CCCH"/>
</dbReference>
<feature type="domain" description="C3H1-type" evidence="7">
    <location>
        <begin position="337"/>
        <end position="360"/>
    </location>
</feature>
<comment type="caution">
    <text evidence="8">The sequence shown here is derived from an EMBL/GenBank/DDBJ whole genome shotgun (WGS) entry which is preliminary data.</text>
</comment>
<evidence type="ECO:0000256" key="1">
    <source>
        <dbReference type="ARBA" id="ARBA00022723"/>
    </source>
</evidence>
<feature type="compositionally biased region" description="Polar residues" evidence="6">
    <location>
        <begin position="25"/>
        <end position="46"/>
    </location>
</feature>
<evidence type="ECO:0000256" key="3">
    <source>
        <dbReference type="ARBA" id="ARBA00022771"/>
    </source>
</evidence>
<evidence type="ECO:0000256" key="4">
    <source>
        <dbReference type="ARBA" id="ARBA00022833"/>
    </source>
</evidence>
<feature type="non-terminal residue" evidence="8">
    <location>
        <position position="507"/>
    </location>
</feature>
<evidence type="ECO:0000256" key="2">
    <source>
        <dbReference type="ARBA" id="ARBA00022737"/>
    </source>
</evidence>
<dbReference type="EMBL" id="NCSJ02000435">
    <property type="protein sequence ID" value="RFU24525.1"/>
    <property type="molecule type" value="Genomic_DNA"/>
</dbReference>
<feature type="region of interest" description="Disordered" evidence="6">
    <location>
        <begin position="1"/>
        <end position="100"/>
    </location>
</feature>
<proteinExistence type="predicted"/>
<evidence type="ECO:0000313" key="8">
    <source>
        <dbReference type="EMBL" id="RFU24525.1"/>
    </source>
</evidence>
<dbReference type="SMART" id="SM00356">
    <property type="entry name" value="ZnF_C3H1"/>
    <property type="match status" value="4"/>
</dbReference>
<evidence type="ECO:0000259" key="7">
    <source>
        <dbReference type="PROSITE" id="PS50103"/>
    </source>
</evidence>
<feature type="compositionally biased region" description="Polar residues" evidence="6">
    <location>
        <begin position="53"/>
        <end position="69"/>
    </location>
</feature>
<dbReference type="GO" id="GO:0008270">
    <property type="term" value="F:zinc ion binding"/>
    <property type="evidence" value="ECO:0007669"/>
    <property type="project" value="UniProtKB-KW"/>
</dbReference>
<protein>
    <recommendedName>
        <fullName evidence="7">C3H1-type domain-containing protein</fullName>
    </recommendedName>
</protein>
<dbReference type="AlphaFoldDB" id="A0A3E2GTM3"/>
<keyword evidence="1 5" id="KW-0479">Metal-binding</keyword>
<dbReference type="OMA" id="CKRFTST"/>
<dbReference type="InterPro" id="IPR036855">
    <property type="entry name" value="Znf_CCCH_sf"/>
</dbReference>
<dbReference type="FunFam" id="4.10.1000.10:FF:000035">
    <property type="entry name" value="CCCH zinc finger protein, variant"/>
    <property type="match status" value="1"/>
</dbReference>
<dbReference type="OrthoDB" id="410307at2759"/>
<keyword evidence="3 5" id="KW-0863">Zinc-finger</keyword>
<feature type="domain" description="C3H1-type" evidence="7">
    <location>
        <begin position="361"/>
        <end position="387"/>
    </location>
</feature>
<dbReference type="Pfam" id="PF00642">
    <property type="entry name" value="zf-CCCH"/>
    <property type="match status" value="3"/>
</dbReference>
<sequence>MASEDQEILAKISQLAGQINRHKSNQSTGSHPHSQTSSPVPYTNSLGGRIPTHQESQQRIATSDDSTQAHAGWIPRGRSGRSTYSTRGYARGGRPSQIHRNKTLVLNGNNSNPSISEPAGQVLESTDADIEQSKTQAPAWVSKTDRHLQLINTAVFEKNSQHRVKAIEETRMQKLKQRDEREKAKLSRHLQRVGSNIVTAGNVTSRPSDIPGVYEIDIQGIRFRVAKNGSKLVKVSGEEIQIPLANNAVGQQQAGLSSHGSGDINAAKATPKTALVGGVRFYRSKNGNMYRAGIVKAHRKNAKIKKINEPCKRFSTTGSCTKGPRCPYIHDASKVAICKEFLQTGSCPSGDSCDLSHELIPERTPLCLHFMKGNCSNPNCRYAHVRVAPTAPICRPFAIYGYCEKGASCQDKHAHECPDFSNTGVCNTKGCKLPHRYKASVIRKQAVRGDTGAEDSSSDISSDEEEEEEIDSDDVDSDEFDEEEILQNDDTAPDPGIKMQQDFVKFS</sequence>
<organism evidence="8 9">
    <name type="scientific">Scytalidium lignicola</name>
    <name type="common">Hyphomycete</name>
    <dbReference type="NCBI Taxonomy" id="5539"/>
    <lineage>
        <taxon>Eukaryota</taxon>
        <taxon>Fungi</taxon>
        <taxon>Dikarya</taxon>
        <taxon>Ascomycota</taxon>
        <taxon>Pezizomycotina</taxon>
        <taxon>Leotiomycetes</taxon>
        <taxon>Leotiomycetes incertae sedis</taxon>
        <taxon>Scytalidium</taxon>
    </lineage>
</organism>
<accession>A0A3E2GTM3</accession>
<keyword evidence="9" id="KW-1185">Reference proteome</keyword>
<feature type="non-terminal residue" evidence="8">
    <location>
        <position position="1"/>
    </location>
</feature>
<feature type="zinc finger region" description="C3H1-type" evidence="5">
    <location>
        <begin position="305"/>
        <end position="333"/>
    </location>
</feature>
<keyword evidence="2" id="KW-0677">Repeat</keyword>
<dbReference type="GO" id="GO:0005634">
    <property type="term" value="C:nucleus"/>
    <property type="evidence" value="ECO:0007669"/>
    <property type="project" value="TreeGrafter"/>
</dbReference>